<organism evidence="2 3">
    <name type="scientific">Bradyrhizobium canariense</name>
    <dbReference type="NCBI Taxonomy" id="255045"/>
    <lineage>
        <taxon>Bacteria</taxon>
        <taxon>Pseudomonadati</taxon>
        <taxon>Pseudomonadota</taxon>
        <taxon>Alphaproteobacteria</taxon>
        <taxon>Hyphomicrobiales</taxon>
        <taxon>Nitrobacteraceae</taxon>
        <taxon>Bradyrhizobium</taxon>
    </lineage>
</organism>
<feature type="region of interest" description="Disordered" evidence="1">
    <location>
        <begin position="74"/>
        <end position="127"/>
    </location>
</feature>
<keyword evidence="3" id="KW-1185">Reference proteome</keyword>
<accession>A0A1H1XNG6</accession>
<dbReference type="AlphaFoldDB" id="A0A1H1XNG6"/>
<name>A0A1H1XNG6_9BRAD</name>
<dbReference type="EMBL" id="LT629750">
    <property type="protein sequence ID" value="SDT10778.1"/>
    <property type="molecule type" value="Genomic_DNA"/>
</dbReference>
<evidence type="ECO:0000313" key="3">
    <source>
        <dbReference type="Proteomes" id="UP000243904"/>
    </source>
</evidence>
<reference evidence="3" key="1">
    <citation type="submission" date="2016-10" db="EMBL/GenBank/DDBJ databases">
        <authorList>
            <person name="Varghese N."/>
            <person name="Submissions S."/>
        </authorList>
    </citation>
    <scope>NUCLEOTIDE SEQUENCE [LARGE SCALE GENOMIC DNA]</scope>
    <source>
        <strain evidence="3">GAS369</strain>
    </source>
</reference>
<sequence length="240" mass="26250">MRTGFSARTPKRCGKSLLSVCSAWCAIPSRARTCRELRWEFSEEAYDPSLRCDLLNPGYRRSDQRASAGRDELLDNWPTAPVSHQKRPQQISTNACNPHRKRGNINETNDSPIAHNGLVAGSRPAGPTNDIRNLSGVLCRNGITAPETPRLLTHGHISAAGKIALRLRSDQGPCRSIVASAASSHKTAGAPLRRASRQRSSTTSEESALRPNSRYSGLVVRTPSLPHDLFMQGSDSRQSF</sequence>
<feature type="region of interest" description="Disordered" evidence="1">
    <location>
        <begin position="180"/>
        <end position="220"/>
    </location>
</feature>
<proteinExistence type="predicted"/>
<protein>
    <submittedName>
        <fullName evidence="2">Uncharacterized protein</fullName>
    </submittedName>
</protein>
<gene>
    <name evidence="2" type="ORF">SAMN05444158_4409</name>
</gene>
<evidence type="ECO:0000256" key="1">
    <source>
        <dbReference type="SAM" id="MobiDB-lite"/>
    </source>
</evidence>
<dbReference type="Proteomes" id="UP000243904">
    <property type="component" value="Chromosome I"/>
</dbReference>
<evidence type="ECO:0000313" key="2">
    <source>
        <dbReference type="EMBL" id="SDT10778.1"/>
    </source>
</evidence>